<evidence type="ECO:0000256" key="2">
    <source>
        <dbReference type="ARBA" id="ARBA00023015"/>
    </source>
</evidence>
<keyword evidence="4" id="KW-0804">Transcription</keyword>
<dbReference type="SMART" id="SM00338">
    <property type="entry name" value="BRLZ"/>
    <property type="match status" value="1"/>
</dbReference>
<keyword evidence="3" id="KW-0238">DNA-binding</keyword>
<feature type="region of interest" description="Disordered" evidence="7">
    <location>
        <begin position="111"/>
        <end position="144"/>
    </location>
</feature>
<feature type="compositionally biased region" description="Basic and acidic residues" evidence="7">
    <location>
        <begin position="111"/>
        <end position="120"/>
    </location>
</feature>
<evidence type="ECO:0000313" key="9">
    <source>
        <dbReference type="EMBL" id="RUS79437.1"/>
    </source>
</evidence>
<organism evidence="9 10">
    <name type="scientific">Elysia chlorotica</name>
    <name type="common">Eastern emerald elysia</name>
    <name type="synonym">Sea slug</name>
    <dbReference type="NCBI Taxonomy" id="188477"/>
    <lineage>
        <taxon>Eukaryota</taxon>
        <taxon>Metazoa</taxon>
        <taxon>Spiralia</taxon>
        <taxon>Lophotrochozoa</taxon>
        <taxon>Mollusca</taxon>
        <taxon>Gastropoda</taxon>
        <taxon>Heterobranchia</taxon>
        <taxon>Euthyneura</taxon>
        <taxon>Panpulmonata</taxon>
        <taxon>Sacoglossa</taxon>
        <taxon>Placobranchoidea</taxon>
        <taxon>Plakobranchidae</taxon>
        <taxon>Elysia</taxon>
    </lineage>
</organism>
<dbReference type="AlphaFoldDB" id="A0A3S0ZP35"/>
<dbReference type="CDD" id="cd14689">
    <property type="entry name" value="bZIP_CREB3"/>
    <property type="match status" value="1"/>
</dbReference>
<dbReference type="GO" id="GO:0000978">
    <property type="term" value="F:RNA polymerase II cis-regulatory region sequence-specific DNA binding"/>
    <property type="evidence" value="ECO:0007669"/>
    <property type="project" value="TreeGrafter"/>
</dbReference>
<evidence type="ECO:0000256" key="1">
    <source>
        <dbReference type="ARBA" id="ARBA00004648"/>
    </source>
</evidence>
<dbReference type="PANTHER" id="PTHR45996">
    <property type="entry name" value="AGAP001464-PB"/>
    <property type="match status" value="1"/>
</dbReference>
<evidence type="ECO:0000313" key="10">
    <source>
        <dbReference type="Proteomes" id="UP000271974"/>
    </source>
</evidence>
<feature type="compositionally biased region" description="Polar residues" evidence="7">
    <location>
        <begin position="121"/>
        <end position="142"/>
    </location>
</feature>
<feature type="region of interest" description="Disordered" evidence="7">
    <location>
        <begin position="479"/>
        <end position="514"/>
    </location>
</feature>
<name>A0A3S0ZP35_ELYCH</name>
<keyword evidence="6" id="KW-0175">Coiled coil</keyword>
<evidence type="ECO:0000259" key="8">
    <source>
        <dbReference type="PROSITE" id="PS50217"/>
    </source>
</evidence>
<dbReference type="InterPro" id="IPR046347">
    <property type="entry name" value="bZIP_sf"/>
</dbReference>
<keyword evidence="5" id="KW-0539">Nucleus</keyword>
<evidence type="ECO:0000256" key="4">
    <source>
        <dbReference type="ARBA" id="ARBA00023163"/>
    </source>
</evidence>
<comment type="subcellular location">
    <subcellularLocation>
        <location evidence="1">Endoplasmic reticulum membrane</location>
        <topology evidence="1">Single-pass type II membrane protein</topology>
    </subcellularLocation>
</comment>
<dbReference type="InterPro" id="IPR004827">
    <property type="entry name" value="bZIP"/>
</dbReference>
<feature type="domain" description="BZIP" evidence="8">
    <location>
        <begin position="320"/>
        <end position="383"/>
    </location>
</feature>
<dbReference type="PROSITE" id="PS00036">
    <property type="entry name" value="BZIP_BASIC"/>
    <property type="match status" value="1"/>
</dbReference>
<dbReference type="STRING" id="188477.A0A3S0ZP35"/>
<dbReference type="InterPro" id="IPR051381">
    <property type="entry name" value="CREB_ATF_subfamily"/>
</dbReference>
<dbReference type="EMBL" id="RQTK01000451">
    <property type="protein sequence ID" value="RUS79437.1"/>
    <property type="molecule type" value="Genomic_DNA"/>
</dbReference>
<dbReference type="GO" id="GO:0000981">
    <property type="term" value="F:DNA-binding transcription factor activity, RNA polymerase II-specific"/>
    <property type="evidence" value="ECO:0007669"/>
    <property type="project" value="TreeGrafter"/>
</dbReference>
<feature type="coiled-coil region" evidence="6">
    <location>
        <begin position="345"/>
        <end position="386"/>
    </location>
</feature>
<dbReference type="Pfam" id="PF00170">
    <property type="entry name" value="bZIP_1"/>
    <property type="match status" value="1"/>
</dbReference>
<feature type="compositionally biased region" description="Basic and acidic residues" evidence="7">
    <location>
        <begin position="484"/>
        <end position="514"/>
    </location>
</feature>
<dbReference type="PANTHER" id="PTHR45996:SF3">
    <property type="entry name" value="CREB-H TRANSCRIPTION FACTOR HOMOLOG LET-607"/>
    <property type="match status" value="1"/>
</dbReference>
<feature type="region of interest" description="Disordered" evidence="7">
    <location>
        <begin position="547"/>
        <end position="567"/>
    </location>
</feature>
<proteinExistence type="predicted"/>
<dbReference type="PROSITE" id="PS50217">
    <property type="entry name" value="BZIP"/>
    <property type="match status" value="1"/>
</dbReference>
<accession>A0A3S0ZP35</accession>
<feature type="region of interest" description="Disordered" evidence="7">
    <location>
        <begin position="436"/>
        <end position="467"/>
    </location>
</feature>
<dbReference type="SUPFAM" id="SSF57959">
    <property type="entry name" value="Leucine zipper domain"/>
    <property type="match status" value="1"/>
</dbReference>
<evidence type="ECO:0000256" key="3">
    <source>
        <dbReference type="ARBA" id="ARBA00023125"/>
    </source>
</evidence>
<dbReference type="GO" id="GO:0005789">
    <property type="term" value="C:endoplasmic reticulum membrane"/>
    <property type="evidence" value="ECO:0007669"/>
    <property type="project" value="UniProtKB-SubCell"/>
</dbReference>
<evidence type="ECO:0000256" key="7">
    <source>
        <dbReference type="SAM" id="MobiDB-lite"/>
    </source>
</evidence>
<keyword evidence="2" id="KW-0805">Transcription regulation</keyword>
<dbReference type="Proteomes" id="UP000271974">
    <property type="component" value="Unassembled WGS sequence"/>
</dbReference>
<gene>
    <name evidence="9" type="ORF">EGW08_012814</name>
</gene>
<protein>
    <recommendedName>
        <fullName evidence="8">BZIP domain-containing protein</fullName>
    </recommendedName>
</protein>
<comment type="caution">
    <text evidence="9">The sequence shown here is derived from an EMBL/GenBank/DDBJ whole genome shotgun (WGS) entry which is preliminary data.</text>
</comment>
<dbReference type="GO" id="GO:0005634">
    <property type="term" value="C:nucleus"/>
    <property type="evidence" value="ECO:0007669"/>
    <property type="project" value="TreeGrafter"/>
</dbReference>
<reference evidence="9 10" key="1">
    <citation type="submission" date="2019-01" db="EMBL/GenBank/DDBJ databases">
        <title>A draft genome assembly of the solar-powered sea slug Elysia chlorotica.</title>
        <authorList>
            <person name="Cai H."/>
            <person name="Li Q."/>
            <person name="Fang X."/>
            <person name="Li J."/>
            <person name="Curtis N.E."/>
            <person name="Altenburger A."/>
            <person name="Shibata T."/>
            <person name="Feng M."/>
            <person name="Maeda T."/>
            <person name="Schwartz J.A."/>
            <person name="Shigenobu S."/>
            <person name="Lundholm N."/>
            <person name="Nishiyama T."/>
            <person name="Yang H."/>
            <person name="Hasebe M."/>
            <person name="Li S."/>
            <person name="Pierce S.K."/>
            <person name="Wang J."/>
        </authorList>
    </citation>
    <scope>NUCLEOTIDE SEQUENCE [LARGE SCALE GENOMIC DNA]</scope>
    <source>
        <strain evidence="9">EC2010</strain>
        <tissue evidence="9">Whole organism of an adult</tissue>
    </source>
</reference>
<keyword evidence="10" id="KW-1185">Reference proteome</keyword>
<dbReference type="Gene3D" id="1.20.5.170">
    <property type="match status" value="1"/>
</dbReference>
<sequence>MEFDTPSTDILDLLFDDSCGLLKDDLPHFGTDLSFDSLGLGSDGNGKHNFIESTVDSASPNNSSNINFGGVDLLSDNIFDSLLSNADTAPLNEGEPPSKRQAFHSDHDYIAHKSPSEHSDSGVSSASDDFNSLSRLSPNSEKNMTDDQLEMFSTKFSPDSFDFSHNFNVSPFSDNAADDLLTDDFSPEKFPKSCLSHTVDTTTADLDDYDFSLCGNDTDDISIDFDFDALQQPSLSPDLHTRGTQSVLLVNGSNRRVIPVQRASKKDISLPFTMKDVDPNVTSTTHFPELRLTDEEKELLAREGVTLPTNLPLTRDEERVLKAVRRKIRNKISAKESRKRKQGYVDGLEQRVKMCTAENRELLKKVETLEKQNVTLITQLKRVQSLVNKSKMPAQASTCVMVLLLSFAFFVVPTLNPFGGEDESLTSLSGQTSSVRGKARSLLGHEASASSESDEDPYGVSQRPPAPWDVAAADKFSTAVPAEEAVKPTKKESPAGDWDPHKGEKDSSLVFTKEDSEKIEPIPIMSRDIKIELPDIGLQPMLMEDMPNKENITEENSESDIEIDVEK</sequence>
<feature type="compositionally biased region" description="Acidic residues" evidence="7">
    <location>
        <begin position="553"/>
        <end position="567"/>
    </location>
</feature>
<dbReference type="OrthoDB" id="674948at2759"/>
<evidence type="ECO:0000256" key="5">
    <source>
        <dbReference type="ARBA" id="ARBA00023242"/>
    </source>
</evidence>
<evidence type="ECO:0000256" key="6">
    <source>
        <dbReference type="SAM" id="Coils"/>
    </source>
</evidence>